<feature type="chain" id="PRO_5002158484" evidence="3">
    <location>
        <begin position="20"/>
        <end position="786"/>
    </location>
</feature>
<dbReference type="Gene3D" id="3.50.50.60">
    <property type="entry name" value="FAD/NAD(P)-binding domain"/>
    <property type="match status" value="1"/>
</dbReference>
<dbReference type="EMBL" id="KN824277">
    <property type="protein sequence ID" value="KIM33893.1"/>
    <property type="molecule type" value="Genomic_DNA"/>
</dbReference>
<reference evidence="6" key="2">
    <citation type="submission" date="2015-01" db="EMBL/GenBank/DDBJ databases">
        <title>Evolutionary Origins and Diversification of the Mycorrhizal Mutualists.</title>
        <authorList>
            <consortium name="DOE Joint Genome Institute"/>
            <consortium name="Mycorrhizal Genomics Consortium"/>
            <person name="Kohler A."/>
            <person name="Kuo A."/>
            <person name="Nagy L.G."/>
            <person name="Floudas D."/>
            <person name="Copeland A."/>
            <person name="Barry K.W."/>
            <person name="Cichocki N."/>
            <person name="Veneault-Fourrey C."/>
            <person name="LaButti K."/>
            <person name="Lindquist E.A."/>
            <person name="Lipzen A."/>
            <person name="Lundell T."/>
            <person name="Morin E."/>
            <person name="Murat C."/>
            <person name="Riley R."/>
            <person name="Ohm R."/>
            <person name="Sun H."/>
            <person name="Tunlid A."/>
            <person name="Henrissat B."/>
            <person name="Grigoriev I.V."/>
            <person name="Hibbett D.S."/>
            <person name="Martin F."/>
        </authorList>
    </citation>
    <scope>NUCLEOTIDE SEQUENCE [LARGE SCALE GENOMIC DNA]</scope>
    <source>
        <strain evidence="6">MAFF 305830</strain>
    </source>
</reference>
<evidence type="ECO:0000256" key="3">
    <source>
        <dbReference type="SAM" id="SignalP"/>
    </source>
</evidence>
<dbReference type="InterPro" id="IPR053208">
    <property type="entry name" value="GMC_Oxidoreductase_CD"/>
</dbReference>
<comment type="similarity">
    <text evidence="2">Belongs to the GMC oxidoreductase family.</text>
</comment>
<sequence>MKFSLTLAGLLPFIGQALAVTWCDSANFCYSGIRKTALTDPQNPSATFDLTIGAAYPTDTTRTEFIGEIVATKNANWVGYDMGGSMANNLMILVWLNGNNFVYSTRMATDYVTPPVYSGPVVTQLAASTVNATHWKFVFRCQNCTSWTYNSGGTPVTTTMGTTSQVQSYGICLNSTASCVTSPTSASSALQQHSYFDIWGQDIASGRTSAYDLMLGSTSTTLSIPASTSTTRTSSTTSASSTAIPTPYDYIIVGGGPGGIIAADRISQAGKKVLLLERGGPSTKETGGTREVAPWAKSTGLTRFDIPGLFENMFGADDPWWWCKDLTVFGGCLLGGGTVINGMLYFPPPTYEFSSVYGWPSEWSNPTAAIAQLLARLPSYTPPSSDNKYYLDQVYTLLKSHFSKKGYSEVVINDNRDWKDSIYGHPAYNFHNGIRSGVTHTYLQTAKARSNFKLMLYTYAHSVVRNGATITGVRTNNTIDLPNGIATLTPKGRVILSSGVYGTARILFTSGIGPTDMIQQVNQSAVASYLPPWNQYINLPVGQYVSDNPSINLVFTHPAVDDFENWQNIWDSPRTADAAQYVASQTGVFASSSPRFNFWKALWGADGKTRWMQGTARPGGWPSTEQSFNTTAVFTITFYLSLGITSRGRIGINSDLKGFPLVQPWFQDPNDKSALLKGITDAIADMKTNLPGLVMITPDNTTTLSAFVDAYDKASMNSNHWVGSTRIGANSSVAVVDTNCKVFNTNNLFVLDAGIIPSQPMSNTHASVMTAAEMGVARILALTGGA</sequence>
<dbReference type="Gene3D" id="3.30.410.10">
    <property type="entry name" value="Cholesterol Oxidase, domain 2"/>
    <property type="match status" value="1"/>
</dbReference>
<evidence type="ECO:0000256" key="1">
    <source>
        <dbReference type="ARBA" id="ARBA00001974"/>
    </source>
</evidence>
<keyword evidence="2" id="KW-0285">Flavoprotein</keyword>
<dbReference type="PANTHER" id="PTHR47190">
    <property type="entry name" value="DEHYDROGENASE, PUTATIVE-RELATED"/>
    <property type="match status" value="1"/>
</dbReference>
<evidence type="ECO:0000259" key="4">
    <source>
        <dbReference type="PROSITE" id="PS00623"/>
    </source>
</evidence>
<keyword evidence="3" id="KW-0732">Signal</keyword>
<name>A0A0C2X722_SERVB</name>
<dbReference type="Gene3D" id="2.60.40.1210">
    <property type="entry name" value="Cellobiose dehydrogenase, cytochrome domain"/>
    <property type="match status" value="1"/>
</dbReference>
<keyword evidence="2" id="KW-0274">FAD</keyword>
<reference evidence="5 6" key="1">
    <citation type="submission" date="2014-04" db="EMBL/GenBank/DDBJ databases">
        <authorList>
            <consortium name="DOE Joint Genome Institute"/>
            <person name="Kuo A."/>
            <person name="Zuccaro A."/>
            <person name="Kohler A."/>
            <person name="Nagy L.G."/>
            <person name="Floudas D."/>
            <person name="Copeland A."/>
            <person name="Barry K.W."/>
            <person name="Cichocki N."/>
            <person name="Veneault-Fourrey C."/>
            <person name="LaButti K."/>
            <person name="Lindquist E.A."/>
            <person name="Lipzen A."/>
            <person name="Lundell T."/>
            <person name="Morin E."/>
            <person name="Murat C."/>
            <person name="Sun H."/>
            <person name="Tunlid A."/>
            <person name="Henrissat B."/>
            <person name="Grigoriev I.V."/>
            <person name="Hibbett D.S."/>
            <person name="Martin F."/>
            <person name="Nordberg H.P."/>
            <person name="Cantor M.N."/>
            <person name="Hua S.X."/>
        </authorList>
    </citation>
    <scope>NUCLEOTIDE SEQUENCE [LARGE SCALE GENOMIC DNA]</scope>
    <source>
        <strain evidence="5 6">MAFF 305830</strain>
    </source>
</reference>
<keyword evidence="6" id="KW-1185">Reference proteome</keyword>
<dbReference type="OrthoDB" id="413885at2759"/>
<dbReference type="InterPro" id="IPR036188">
    <property type="entry name" value="FAD/NAD-bd_sf"/>
</dbReference>
<feature type="domain" description="Glucose-methanol-choline oxidoreductase N-terminal" evidence="4">
    <location>
        <begin position="331"/>
        <end position="354"/>
    </location>
</feature>
<comment type="cofactor">
    <cofactor evidence="1">
        <name>FAD</name>
        <dbReference type="ChEBI" id="CHEBI:57692"/>
    </cofactor>
</comment>
<evidence type="ECO:0000256" key="2">
    <source>
        <dbReference type="RuleBase" id="RU003968"/>
    </source>
</evidence>
<proteinExistence type="inferred from homology"/>
<dbReference type="InterPro" id="IPR007867">
    <property type="entry name" value="GMC_OxRtase_C"/>
</dbReference>
<dbReference type="HOGENOM" id="CLU_011025_0_0_1"/>
<dbReference type="SUPFAM" id="SSF49344">
    <property type="entry name" value="CBD9-like"/>
    <property type="match status" value="1"/>
</dbReference>
<evidence type="ECO:0000313" key="6">
    <source>
        <dbReference type="Proteomes" id="UP000054097"/>
    </source>
</evidence>
<dbReference type="InterPro" id="IPR015920">
    <property type="entry name" value="Cellobiose_DH-like_cyt"/>
</dbReference>
<dbReference type="Pfam" id="PF16010">
    <property type="entry name" value="CDH-cyt"/>
    <property type="match status" value="1"/>
</dbReference>
<dbReference type="GO" id="GO:0016614">
    <property type="term" value="F:oxidoreductase activity, acting on CH-OH group of donors"/>
    <property type="evidence" value="ECO:0007669"/>
    <property type="project" value="InterPro"/>
</dbReference>
<dbReference type="STRING" id="933852.A0A0C2X722"/>
<dbReference type="SUPFAM" id="SSF51905">
    <property type="entry name" value="FAD/NAD(P)-binding domain"/>
    <property type="match status" value="1"/>
</dbReference>
<accession>A0A0C2X722</accession>
<dbReference type="Pfam" id="PF00732">
    <property type="entry name" value="GMC_oxred_N"/>
    <property type="match status" value="1"/>
</dbReference>
<dbReference type="Pfam" id="PF05199">
    <property type="entry name" value="GMC_oxred_C"/>
    <property type="match status" value="1"/>
</dbReference>
<evidence type="ECO:0000313" key="5">
    <source>
        <dbReference type="EMBL" id="KIM33893.1"/>
    </source>
</evidence>
<organism evidence="5 6">
    <name type="scientific">Serendipita vermifera MAFF 305830</name>
    <dbReference type="NCBI Taxonomy" id="933852"/>
    <lineage>
        <taxon>Eukaryota</taxon>
        <taxon>Fungi</taxon>
        <taxon>Dikarya</taxon>
        <taxon>Basidiomycota</taxon>
        <taxon>Agaricomycotina</taxon>
        <taxon>Agaricomycetes</taxon>
        <taxon>Sebacinales</taxon>
        <taxon>Serendipitaceae</taxon>
        <taxon>Serendipita</taxon>
    </lineage>
</organism>
<dbReference type="Proteomes" id="UP000054097">
    <property type="component" value="Unassembled WGS sequence"/>
</dbReference>
<gene>
    <name evidence="5" type="ORF">M408DRAFT_87040</name>
</gene>
<dbReference type="PROSITE" id="PS00623">
    <property type="entry name" value="GMC_OXRED_1"/>
    <property type="match status" value="1"/>
</dbReference>
<dbReference type="AlphaFoldDB" id="A0A0C2X722"/>
<dbReference type="PANTHER" id="PTHR47190:SF4">
    <property type="entry name" value="DEHYDROGENASE, PUTATIVE-RELATED"/>
    <property type="match status" value="1"/>
</dbReference>
<dbReference type="InterPro" id="IPR000172">
    <property type="entry name" value="GMC_OxRdtase_N"/>
</dbReference>
<dbReference type="CDD" id="cd09630">
    <property type="entry name" value="CDH_like_cytochrome"/>
    <property type="match status" value="1"/>
</dbReference>
<dbReference type="GO" id="GO:0050660">
    <property type="term" value="F:flavin adenine dinucleotide binding"/>
    <property type="evidence" value="ECO:0007669"/>
    <property type="project" value="InterPro"/>
</dbReference>
<feature type="signal peptide" evidence="3">
    <location>
        <begin position="1"/>
        <end position="19"/>
    </location>
</feature>
<dbReference type="SUPFAM" id="SSF54373">
    <property type="entry name" value="FAD-linked reductases, C-terminal domain"/>
    <property type="match status" value="1"/>
</dbReference>
<protein>
    <submittedName>
        <fullName evidence="5">Cellobiose dehydrogenase protein</fullName>
    </submittedName>
</protein>